<sequence>MRPNGKEAKTYQDLMQLLPDVARILIWWTHDEDGVPGFAERIQLWGHDGQQLVEATADEVEGLPDFRQRGPAEKHALQERLAAVFAILDWADAFALDEGPDGASLLELPSASHVGDAPPAY</sequence>
<organism evidence="1 2">
    <name type="scientific">Microbacterium lacus</name>
    <dbReference type="NCBI Taxonomy" id="415217"/>
    <lineage>
        <taxon>Bacteria</taxon>
        <taxon>Bacillati</taxon>
        <taxon>Actinomycetota</taxon>
        <taxon>Actinomycetes</taxon>
        <taxon>Micrococcales</taxon>
        <taxon>Microbacteriaceae</taxon>
        <taxon>Microbacterium</taxon>
    </lineage>
</organism>
<evidence type="ECO:0000313" key="2">
    <source>
        <dbReference type="Proteomes" id="UP001500596"/>
    </source>
</evidence>
<protein>
    <submittedName>
        <fullName evidence="1">Uncharacterized protein</fullName>
    </submittedName>
</protein>
<dbReference type="EMBL" id="BAAAPK010000001">
    <property type="protein sequence ID" value="GAA1661664.1"/>
    <property type="molecule type" value="Genomic_DNA"/>
</dbReference>
<gene>
    <name evidence="1" type="ORF">GCM10009807_01670</name>
</gene>
<keyword evidence="2" id="KW-1185">Reference proteome</keyword>
<accession>A0ABP4RTM2</accession>
<proteinExistence type="predicted"/>
<name>A0ABP4RTM2_9MICO</name>
<reference evidence="2" key="1">
    <citation type="journal article" date="2019" name="Int. J. Syst. Evol. Microbiol.">
        <title>The Global Catalogue of Microorganisms (GCM) 10K type strain sequencing project: providing services to taxonomists for standard genome sequencing and annotation.</title>
        <authorList>
            <consortium name="The Broad Institute Genomics Platform"/>
            <consortium name="The Broad Institute Genome Sequencing Center for Infectious Disease"/>
            <person name="Wu L."/>
            <person name="Ma J."/>
        </authorList>
    </citation>
    <scope>NUCLEOTIDE SEQUENCE [LARGE SCALE GENOMIC DNA]</scope>
    <source>
        <strain evidence="2">JCM 15575</strain>
    </source>
</reference>
<dbReference type="Proteomes" id="UP001500596">
    <property type="component" value="Unassembled WGS sequence"/>
</dbReference>
<comment type="caution">
    <text evidence="1">The sequence shown here is derived from an EMBL/GenBank/DDBJ whole genome shotgun (WGS) entry which is preliminary data.</text>
</comment>
<evidence type="ECO:0000313" key="1">
    <source>
        <dbReference type="EMBL" id="GAA1661664.1"/>
    </source>
</evidence>